<evidence type="ECO:0000313" key="2">
    <source>
        <dbReference type="EMBL" id="TNN87293.1"/>
    </source>
</evidence>
<evidence type="ECO:0000256" key="1">
    <source>
        <dbReference type="SAM" id="MobiDB-lite"/>
    </source>
</evidence>
<feature type="compositionally biased region" description="Polar residues" evidence="1">
    <location>
        <begin position="1"/>
        <end position="12"/>
    </location>
</feature>
<feature type="region of interest" description="Disordered" evidence="1">
    <location>
        <begin position="1"/>
        <end position="33"/>
    </location>
</feature>
<dbReference type="AlphaFoldDB" id="A0A4Z2JC06"/>
<keyword evidence="3" id="KW-1185">Reference proteome</keyword>
<comment type="caution">
    <text evidence="2">The sequence shown here is derived from an EMBL/GenBank/DDBJ whole genome shotgun (WGS) entry which is preliminary data.</text>
</comment>
<sequence length="137" mass="15663">MDQLAQTRTGWSQPRDGTGRRSGEQSPHTPWPQARQWCLDSLAENWRSQLWQDRMSWSGTQATLTKWDVNSSDHDPNSVGDCFPNLPGQGPTFFLLQLGLKQLCIEKIAFLKQRSTKCYSAASHEEEEDRKTIDPVE</sequence>
<protein>
    <submittedName>
        <fullName evidence="2">Uncharacterized protein</fullName>
    </submittedName>
</protein>
<evidence type="ECO:0000313" key="3">
    <source>
        <dbReference type="Proteomes" id="UP000314294"/>
    </source>
</evidence>
<dbReference type="EMBL" id="SRLO01000011">
    <property type="protein sequence ID" value="TNN87293.1"/>
    <property type="molecule type" value="Genomic_DNA"/>
</dbReference>
<organism evidence="2 3">
    <name type="scientific">Liparis tanakae</name>
    <name type="common">Tanaka's snailfish</name>
    <dbReference type="NCBI Taxonomy" id="230148"/>
    <lineage>
        <taxon>Eukaryota</taxon>
        <taxon>Metazoa</taxon>
        <taxon>Chordata</taxon>
        <taxon>Craniata</taxon>
        <taxon>Vertebrata</taxon>
        <taxon>Euteleostomi</taxon>
        <taxon>Actinopterygii</taxon>
        <taxon>Neopterygii</taxon>
        <taxon>Teleostei</taxon>
        <taxon>Neoteleostei</taxon>
        <taxon>Acanthomorphata</taxon>
        <taxon>Eupercaria</taxon>
        <taxon>Perciformes</taxon>
        <taxon>Cottioidei</taxon>
        <taxon>Cottales</taxon>
        <taxon>Liparidae</taxon>
        <taxon>Liparis</taxon>
    </lineage>
</organism>
<reference evidence="2 3" key="1">
    <citation type="submission" date="2019-03" db="EMBL/GenBank/DDBJ databases">
        <title>First draft genome of Liparis tanakae, snailfish: a comprehensive survey of snailfish specific genes.</title>
        <authorList>
            <person name="Kim W."/>
            <person name="Song I."/>
            <person name="Jeong J.-H."/>
            <person name="Kim D."/>
            <person name="Kim S."/>
            <person name="Ryu S."/>
            <person name="Song J.Y."/>
            <person name="Lee S.K."/>
        </authorList>
    </citation>
    <scope>NUCLEOTIDE SEQUENCE [LARGE SCALE GENOMIC DNA]</scope>
    <source>
        <tissue evidence="2">Muscle</tissue>
    </source>
</reference>
<dbReference type="Proteomes" id="UP000314294">
    <property type="component" value="Unassembled WGS sequence"/>
</dbReference>
<accession>A0A4Z2JC06</accession>
<dbReference type="OrthoDB" id="10604100at2759"/>
<proteinExistence type="predicted"/>
<gene>
    <name evidence="2" type="ORF">EYF80_002495</name>
</gene>
<name>A0A4Z2JC06_9TELE</name>